<feature type="region of interest" description="Disordered" evidence="1">
    <location>
        <begin position="335"/>
        <end position="410"/>
    </location>
</feature>
<evidence type="ECO:0000313" key="4">
    <source>
        <dbReference type="Proteomes" id="UP000076874"/>
    </source>
</evidence>
<protein>
    <recommendedName>
        <fullName evidence="2">NYN domain-containing protein</fullName>
    </recommendedName>
</protein>
<accession>A0A167S4M2</accession>
<feature type="region of interest" description="Disordered" evidence="1">
    <location>
        <begin position="226"/>
        <end position="251"/>
    </location>
</feature>
<feature type="compositionally biased region" description="Gly residues" evidence="1">
    <location>
        <begin position="231"/>
        <end position="241"/>
    </location>
</feature>
<dbReference type="AlphaFoldDB" id="A0A167S4M2"/>
<dbReference type="EMBL" id="AZHD01000011">
    <property type="protein sequence ID" value="OAA59231.1"/>
    <property type="molecule type" value="Genomic_DNA"/>
</dbReference>
<sequence length="521" mass="57930">MGTEPTETCLFFVDDSNIWIEAQKFAASGAGHLPKLKTAGSDPRLRIDVGALIRTLCRGRRQGASFLYGSRPPPNDSVWKQMEKFGFELSIFDRANGKEKEVDTAMATELAWQASFFRTAAADRAVRHARDSTTFVVISGDRDMIPPIKRTLRHGIRVELWALQASIAKDYFGLETQNDLFAVNLLEWIFDKVFYTNYRSTHNRKVDPGQTVVLCDFPVPDAGNNDDVGHGVDGGAGGDSGDNGDTGPSGPNLVSIENYVGAQLLQLGHLFYTTRFDAEAILCVEFPKLPSIDRMVHKARALFEKDQFTVLSWPAYKGRAKTVASLAVKKSNRYASLPDEGDEQSVRDTDDEDDVGVGAGHDTEDAAKCPTETDGSTAPVDPTAPRGEQADANDKLHNVSATAATDDDDLGRSDGYTVVSRFNPGKHHRRTIERTQRCAHGLRCKKADACGFWHTDAERHLFRDHPHVNFALWKTRKCERSYWHPGSQCPFAHTDGEAWCRRCQQQGHYGENCRYQSLEQS</sequence>
<dbReference type="STRING" id="1081102.A0A167S4M2"/>
<dbReference type="InterPro" id="IPR021139">
    <property type="entry name" value="NYN"/>
</dbReference>
<feature type="compositionally biased region" description="Acidic residues" evidence="1">
    <location>
        <begin position="339"/>
        <end position="355"/>
    </location>
</feature>
<dbReference type="OrthoDB" id="2311180at2759"/>
<dbReference type="Proteomes" id="UP000076874">
    <property type="component" value="Unassembled WGS sequence"/>
</dbReference>
<feature type="compositionally biased region" description="Basic and acidic residues" evidence="1">
    <location>
        <begin position="388"/>
        <end position="397"/>
    </location>
</feature>
<dbReference type="Gene3D" id="3.40.50.1010">
    <property type="entry name" value="5'-nuclease"/>
    <property type="match status" value="1"/>
</dbReference>
<gene>
    <name evidence="3" type="ORF">SPI_06433</name>
</gene>
<feature type="domain" description="NYN" evidence="2">
    <location>
        <begin position="46"/>
        <end position="168"/>
    </location>
</feature>
<evidence type="ECO:0000256" key="1">
    <source>
        <dbReference type="SAM" id="MobiDB-lite"/>
    </source>
</evidence>
<keyword evidence="4" id="KW-1185">Reference proteome</keyword>
<reference evidence="3 4" key="1">
    <citation type="journal article" date="2016" name="Genome Biol. Evol.">
        <title>Divergent and convergent evolution of fungal pathogenicity.</title>
        <authorList>
            <person name="Shang Y."/>
            <person name="Xiao G."/>
            <person name="Zheng P."/>
            <person name="Cen K."/>
            <person name="Zhan S."/>
            <person name="Wang C."/>
        </authorList>
    </citation>
    <scope>NUCLEOTIDE SEQUENCE [LARGE SCALE GENOMIC DNA]</scope>
    <source>
        <strain evidence="3 4">RCEF 264</strain>
    </source>
</reference>
<dbReference type="GO" id="GO:0004540">
    <property type="term" value="F:RNA nuclease activity"/>
    <property type="evidence" value="ECO:0007669"/>
    <property type="project" value="InterPro"/>
</dbReference>
<evidence type="ECO:0000259" key="2">
    <source>
        <dbReference type="Pfam" id="PF01936"/>
    </source>
</evidence>
<comment type="caution">
    <text evidence="3">The sequence shown here is derived from an EMBL/GenBank/DDBJ whole genome shotgun (WGS) entry which is preliminary data.</text>
</comment>
<name>A0A167S4M2_9HYPO</name>
<evidence type="ECO:0000313" key="3">
    <source>
        <dbReference type="EMBL" id="OAA59231.1"/>
    </source>
</evidence>
<organism evidence="3 4">
    <name type="scientific">Niveomyces insectorum RCEF 264</name>
    <dbReference type="NCBI Taxonomy" id="1081102"/>
    <lineage>
        <taxon>Eukaryota</taxon>
        <taxon>Fungi</taxon>
        <taxon>Dikarya</taxon>
        <taxon>Ascomycota</taxon>
        <taxon>Pezizomycotina</taxon>
        <taxon>Sordariomycetes</taxon>
        <taxon>Hypocreomycetidae</taxon>
        <taxon>Hypocreales</taxon>
        <taxon>Cordycipitaceae</taxon>
        <taxon>Niveomyces</taxon>
    </lineage>
</organism>
<dbReference type="Pfam" id="PF01936">
    <property type="entry name" value="NYN"/>
    <property type="match status" value="1"/>
</dbReference>
<proteinExistence type="predicted"/>